<proteinExistence type="predicted"/>
<organism evidence="1 2">
    <name type="scientific">Conexibacter stalactiti</name>
    <dbReference type="NCBI Taxonomy" id="1940611"/>
    <lineage>
        <taxon>Bacteria</taxon>
        <taxon>Bacillati</taxon>
        <taxon>Actinomycetota</taxon>
        <taxon>Thermoleophilia</taxon>
        <taxon>Solirubrobacterales</taxon>
        <taxon>Conexibacteraceae</taxon>
        <taxon>Conexibacter</taxon>
    </lineage>
</organism>
<keyword evidence="2" id="KW-1185">Reference proteome</keyword>
<evidence type="ECO:0000313" key="2">
    <source>
        <dbReference type="Proteomes" id="UP001284601"/>
    </source>
</evidence>
<reference evidence="2" key="1">
    <citation type="submission" date="2023-07" db="EMBL/GenBank/DDBJ databases">
        <title>Conexibacter stalactiti sp. nov., isolated from stalactites in a lava cave and emended description of the genus Conexibacter.</title>
        <authorList>
            <person name="Lee S.D."/>
        </authorList>
    </citation>
    <scope>NUCLEOTIDE SEQUENCE [LARGE SCALE GENOMIC DNA]</scope>
    <source>
        <strain evidence="2">KCTC 39840</strain>
    </source>
</reference>
<evidence type="ECO:0000313" key="1">
    <source>
        <dbReference type="EMBL" id="MDW5597022.1"/>
    </source>
</evidence>
<protein>
    <submittedName>
        <fullName evidence="1">Uncharacterized protein</fullName>
    </submittedName>
</protein>
<name>A0ABU4HWH1_9ACTN</name>
<reference evidence="1 2" key="2">
    <citation type="submission" date="2023-10" db="EMBL/GenBank/DDBJ databases">
        <authorList>
            <person name="Han X.F."/>
        </authorList>
    </citation>
    <scope>NUCLEOTIDE SEQUENCE [LARGE SCALE GENOMIC DNA]</scope>
    <source>
        <strain evidence="1 2">KCTC 39840</strain>
    </source>
</reference>
<gene>
    <name evidence="1" type="ORF">R7226_21925</name>
</gene>
<comment type="caution">
    <text evidence="1">The sequence shown here is derived from an EMBL/GenBank/DDBJ whole genome shotgun (WGS) entry which is preliminary data.</text>
</comment>
<accession>A0ABU4HWH1</accession>
<sequence>MPERSSPDDAITAALIQLALGDLPEPLWHAVAEALDWIGRLDDEAASRGGAARPTRPR</sequence>
<dbReference type="RefSeq" id="WP_318599458.1">
    <property type="nucleotide sequence ID" value="NZ_JAWSTH010000072.1"/>
</dbReference>
<dbReference type="Proteomes" id="UP001284601">
    <property type="component" value="Unassembled WGS sequence"/>
</dbReference>
<dbReference type="EMBL" id="JAWSTH010000072">
    <property type="protein sequence ID" value="MDW5597022.1"/>
    <property type="molecule type" value="Genomic_DNA"/>
</dbReference>